<dbReference type="Pfam" id="PF00108">
    <property type="entry name" value="Thiolase_N"/>
    <property type="match status" value="1"/>
</dbReference>
<dbReference type="Pfam" id="PF02803">
    <property type="entry name" value="Thiolase_C"/>
    <property type="match status" value="1"/>
</dbReference>
<evidence type="ECO:0000313" key="9">
    <source>
        <dbReference type="EMBL" id="PBC28595.1"/>
    </source>
</evidence>
<dbReference type="InterPro" id="IPR020610">
    <property type="entry name" value="Thiolase_AS"/>
</dbReference>
<dbReference type="GO" id="GO:0005739">
    <property type="term" value="C:mitochondrion"/>
    <property type="evidence" value="ECO:0007669"/>
    <property type="project" value="TreeGrafter"/>
</dbReference>
<feature type="active site" description="Proton acceptor" evidence="5">
    <location>
        <position position="385"/>
    </location>
</feature>
<dbReference type="InterPro" id="IPR020617">
    <property type="entry name" value="Thiolase_C"/>
</dbReference>
<comment type="similarity">
    <text evidence="2 6">Belongs to the thiolase-like superfamily. Thiolase family.</text>
</comment>
<dbReference type="InterPro" id="IPR002155">
    <property type="entry name" value="Thiolase"/>
</dbReference>
<dbReference type="InterPro" id="IPR016039">
    <property type="entry name" value="Thiolase-like"/>
</dbReference>
<dbReference type="FunFam" id="3.40.47.10:FF:000010">
    <property type="entry name" value="Acetyl-CoA acetyltransferase (Thiolase)"/>
    <property type="match status" value="1"/>
</dbReference>
<dbReference type="InterPro" id="IPR020613">
    <property type="entry name" value="Thiolase_CS"/>
</dbReference>
<proteinExistence type="inferred from homology"/>
<gene>
    <name evidence="9" type="ORF">APICC_00421</name>
</gene>
<keyword evidence="4 6" id="KW-0012">Acyltransferase</keyword>
<evidence type="ECO:0000256" key="6">
    <source>
        <dbReference type="RuleBase" id="RU003557"/>
    </source>
</evidence>
<dbReference type="InterPro" id="IPR020616">
    <property type="entry name" value="Thiolase_N"/>
</dbReference>
<name>A0A2A3EA37_APICC</name>
<dbReference type="AlphaFoldDB" id="A0A2A3EA37"/>
<dbReference type="InterPro" id="IPR020615">
    <property type="entry name" value="Thiolase_acyl_enz_int_AS"/>
</dbReference>
<organism evidence="9 10">
    <name type="scientific">Apis cerana cerana</name>
    <name type="common">Oriental honeybee</name>
    <dbReference type="NCBI Taxonomy" id="94128"/>
    <lineage>
        <taxon>Eukaryota</taxon>
        <taxon>Metazoa</taxon>
        <taxon>Ecdysozoa</taxon>
        <taxon>Arthropoda</taxon>
        <taxon>Hexapoda</taxon>
        <taxon>Insecta</taxon>
        <taxon>Pterygota</taxon>
        <taxon>Neoptera</taxon>
        <taxon>Endopterygota</taxon>
        <taxon>Hymenoptera</taxon>
        <taxon>Apocrita</taxon>
        <taxon>Aculeata</taxon>
        <taxon>Apoidea</taxon>
        <taxon>Anthophila</taxon>
        <taxon>Apidae</taxon>
        <taxon>Apis</taxon>
    </lineage>
</organism>
<dbReference type="PANTHER" id="PTHR18919:SF107">
    <property type="entry name" value="ACETYL-COA ACETYLTRANSFERASE, CYTOSOLIC"/>
    <property type="match status" value="1"/>
</dbReference>
<feature type="domain" description="Thiolase C-terminal" evidence="8">
    <location>
        <begin position="275"/>
        <end position="397"/>
    </location>
</feature>
<keyword evidence="3 6" id="KW-0808">Transferase</keyword>
<evidence type="ECO:0000256" key="3">
    <source>
        <dbReference type="ARBA" id="ARBA00022679"/>
    </source>
</evidence>
<evidence type="ECO:0000256" key="2">
    <source>
        <dbReference type="ARBA" id="ARBA00010982"/>
    </source>
</evidence>
<dbReference type="PROSITE" id="PS00098">
    <property type="entry name" value="THIOLASE_1"/>
    <property type="match status" value="1"/>
</dbReference>
<protein>
    <submittedName>
        <fullName evidence="9">3-ketoacyl-CoA thiolase</fullName>
    </submittedName>
</protein>
<dbReference type="PIRSF" id="PIRSF000429">
    <property type="entry name" value="Ac-CoA_Ac_transf"/>
    <property type="match status" value="1"/>
</dbReference>
<evidence type="ECO:0000313" key="10">
    <source>
        <dbReference type="Proteomes" id="UP000242457"/>
    </source>
</evidence>
<evidence type="ECO:0000259" key="8">
    <source>
        <dbReference type="Pfam" id="PF02803"/>
    </source>
</evidence>
<dbReference type="GO" id="GO:0006635">
    <property type="term" value="P:fatty acid beta-oxidation"/>
    <property type="evidence" value="ECO:0007669"/>
    <property type="project" value="TreeGrafter"/>
</dbReference>
<dbReference type="Gene3D" id="3.40.47.10">
    <property type="match status" value="2"/>
</dbReference>
<dbReference type="STRING" id="94128.A0A2A3EA37"/>
<dbReference type="PROSITE" id="PS00099">
    <property type="entry name" value="THIOLASE_3"/>
    <property type="match status" value="1"/>
</dbReference>
<evidence type="ECO:0000256" key="1">
    <source>
        <dbReference type="ARBA" id="ARBA00005189"/>
    </source>
</evidence>
<evidence type="ECO:0000256" key="5">
    <source>
        <dbReference type="PIRSR" id="PIRSR000429-1"/>
    </source>
</evidence>
<dbReference type="SUPFAM" id="SSF53901">
    <property type="entry name" value="Thiolase-like"/>
    <property type="match status" value="2"/>
</dbReference>
<dbReference type="CDD" id="cd00751">
    <property type="entry name" value="thiolase"/>
    <property type="match status" value="1"/>
</dbReference>
<dbReference type="NCBIfam" id="TIGR01930">
    <property type="entry name" value="AcCoA-C-Actrans"/>
    <property type="match status" value="1"/>
</dbReference>
<dbReference type="OrthoDB" id="5404651at2759"/>
<sequence>MSLVTKGIFIVAAKRTPFGSFGGKFTNKSATDLSVIAAKSALQSAKLNPEKIDNVIFGHVLPISSNDGGFLTRHVALKSGIPLEKPAFSLNRLCGSGFQSIVSGAQSILLGESKIVLTGGVENMSQVPFAVRNIRFGTTLGQKYHFEDVLWLGLLDSYCNLSMGETAEKLGSQYNLKRQEVDEFALRSQQLWKAANDAGRFNEEIVPVTITVKKQDIIVNTDEHPRPQTTLQHLTKLPSIFKKDGLVTAGSSSGISDGAGVIILASEEVIKTEQLTPLARLVGYSIVGVEPSIMGIGPVPAIQKLLKITNKTLNDIELIEINEAFGTQTLACAKDLKLDINKLNVDGGAIALGHPLAASGSRITAHLVHELRRRKTGSLGIGSACIGGGQGIALMIEAL</sequence>
<dbReference type="PROSITE" id="PS00737">
    <property type="entry name" value="THIOLASE_2"/>
    <property type="match status" value="1"/>
</dbReference>
<evidence type="ECO:0000256" key="4">
    <source>
        <dbReference type="ARBA" id="ARBA00023315"/>
    </source>
</evidence>
<dbReference type="GO" id="GO:0003985">
    <property type="term" value="F:acetyl-CoA C-acetyltransferase activity"/>
    <property type="evidence" value="ECO:0007669"/>
    <property type="project" value="TreeGrafter"/>
</dbReference>
<evidence type="ECO:0000259" key="7">
    <source>
        <dbReference type="Pfam" id="PF00108"/>
    </source>
</evidence>
<feature type="domain" description="Thiolase N-terminal" evidence="7">
    <location>
        <begin position="8"/>
        <end position="268"/>
    </location>
</feature>
<reference evidence="9 10" key="1">
    <citation type="submission" date="2014-07" db="EMBL/GenBank/DDBJ databases">
        <title>Genomic and transcriptomic analysis on Apis cerana provide comprehensive insights into honey bee biology.</title>
        <authorList>
            <person name="Diao Q."/>
            <person name="Sun L."/>
            <person name="Zheng H."/>
            <person name="Zheng H."/>
            <person name="Xu S."/>
            <person name="Wang S."/>
            <person name="Zeng Z."/>
            <person name="Hu F."/>
            <person name="Su S."/>
            <person name="Wu J."/>
        </authorList>
    </citation>
    <scope>NUCLEOTIDE SEQUENCE [LARGE SCALE GENOMIC DNA]</scope>
    <source>
        <tissue evidence="9">Pupae without intestine</tissue>
    </source>
</reference>
<comment type="pathway">
    <text evidence="1">Lipid metabolism.</text>
</comment>
<dbReference type="EMBL" id="KZ288310">
    <property type="protein sequence ID" value="PBC28595.1"/>
    <property type="molecule type" value="Genomic_DNA"/>
</dbReference>
<accession>A0A2A3EA37</accession>
<dbReference type="Proteomes" id="UP000242457">
    <property type="component" value="Unassembled WGS sequence"/>
</dbReference>
<feature type="active site" description="Acyl-thioester intermediate" evidence="5">
    <location>
        <position position="94"/>
    </location>
</feature>
<feature type="active site" description="Proton acceptor" evidence="5">
    <location>
        <position position="354"/>
    </location>
</feature>
<keyword evidence="10" id="KW-1185">Reference proteome</keyword>
<dbReference type="PANTHER" id="PTHR18919">
    <property type="entry name" value="ACETYL-COA C-ACYLTRANSFERASE"/>
    <property type="match status" value="1"/>
</dbReference>